<keyword evidence="3" id="KW-1185">Reference proteome</keyword>
<evidence type="ECO:0000313" key="2">
    <source>
        <dbReference type="EMBL" id="NWI16083.1"/>
    </source>
</evidence>
<evidence type="ECO:0000256" key="1">
    <source>
        <dbReference type="ARBA" id="ARBA00023157"/>
    </source>
</evidence>
<dbReference type="PANTHER" id="PTHR10424">
    <property type="entry name" value="VIRAL ENVELOPE PROTEIN"/>
    <property type="match status" value="1"/>
</dbReference>
<keyword evidence="1" id="KW-1015">Disulfide bond</keyword>
<dbReference type="AlphaFoldDB" id="A0A7K4KI86"/>
<dbReference type="InterPro" id="IPR018154">
    <property type="entry name" value="TLV/ENV_coat_polyprotein"/>
</dbReference>
<reference evidence="2 3" key="1">
    <citation type="submission" date="2019-09" db="EMBL/GenBank/DDBJ databases">
        <title>Bird 10,000 Genomes (B10K) Project - Family phase.</title>
        <authorList>
            <person name="Zhang G."/>
        </authorList>
    </citation>
    <scope>NUCLEOTIDE SEQUENCE [LARGE SCALE GENOMIC DNA]</scope>
    <source>
        <strain evidence="2">B10K-MSB-42743</strain>
        <tissue evidence="2">Heart</tissue>
    </source>
</reference>
<protein>
    <submittedName>
        <fullName evidence="2">ERVV2 protein</fullName>
    </submittedName>
</protein>
<organism evidence="2 3">
    <name type="scientific">Crypturellus soui</name>
    <dbReference type="NCBI Taxonomy" id="458187"/>
    <lineage>
        <taxon>Eukaryota</taxon>
        <taxon>Metazoa</taxon>
        <taxon>Chordata</taxon>
        <taxon>Craniata</taxon>
        <taxon>Vertebrata</taxon>
        <taxon>Euteleostomi</taxon>
        <taxon>Archelosauria</taxon>
        <taxon>Archosauria</taxon>
        <taxon>Dinosauria</taxon>
        <taxon>Saurischia</taxon>
        <taxon>Theropoda</taxon>
        <taxon>Coelurosauria</taxon>
        <taxon>Aves</taxon>
        <taxon>Palaeognathae</taxon>
        <taxon>Tinamiformes</taxon>
        <taxon>Tinamidae</taxon>
        <taxon>Crypturellus</taxon>
    </lineage>
</organism>
<dbReference type="Gene3D" id="1.10.287.210">
    <property type="match status" value="1"/>
</dbReference>
<feature type="non-terminal residue" evidence="2">
    <location>
        <position position="1"/>
    </location>
</feature>
<accession>A0A7K4KI86</accession>
<dbReference type="OrthoDB" id="8949317at2759"/>
<dbReference type="Proteomes" id="UP000545332">
    <property type="component" value="Unassembled WGS sequence"/>
</dbReference>
<proteinExistence type="predicted"/>
<sequence>KKALVRISAVVEHTGNETSDAIIALEKEGSEITKIAIQNRVALDMSLVSQGGECTVINTICYVYIDQSGRISTDLN</sequence>
<gene>
    <name evidence="2" type="primary">Ervv2</name>
    <name evidence="2" type="ORF">CRYSOU_R15416</name>
</gene>
<dbReference type="PANTHER" id="PTHR10424:SF73">
    <property type="entry name" value="ENDOGENOUS RETROVIRUS GROUP FC1 ENV POLYPROTEIN-RELATED"/>
    <property type="match status" value="1"/>
</dbReference>
<dbReference type="EMBL" id="VWPX01012205">
    <property type="protein sequence ID" value="NWI16083.1"/>
    <property type="molecule type" value="Genomic_DNA"/>
</dbReference>
<name>A0A7K4KI86_9AVES</name>
<dbReference type="SUPFAM" id="SSF58069">
    <property type="entry name" value="Virus ectodomain"/>
    <property type="match status" value="1"/>
</dbReference>
<evidence type="ECO:0000313" key="3">
    <source>
        <dbReference type="Proteomes" id="UP000545332"/>
    </source>
</evidence>
<comment type="caution">
    <text evidence="2">The sequence shown here is derived from an EMBL/GenBank/DDBJ whole genome shotgun (WGS) entry which is preliminary data.</text>
</comment>
<dbReference type="Pfam" id="PF00429">
    <property type="entry name" value="TLV_coat"/>
    <property type="match status" value="1"/>
</dbReference>
<feature type="non-terminal residue" evidence="2">
    <location>
        <position position="76"/>
    </location>
</feature>